<feature type="transmembrane region" description="Helical" evidence="1">
    <location>
        <begin position="38"/>
        <end position="55"/>
    </location>
</feature>
<dbReference type="EMBL" id="VDMN01000009">
    <property type="protein sequence ID" value="TNM60319.1"/>
    <property type="molecule type" value="Genomic_DNA"/>
</dbReference>
<sequence length="94" mass="10384">MLFEPRSYRIQVRSLFGAIAIFAVVFICAKLATADVLTLGYTMTVPVFVILSFLIEDARVENHRSGVVWIEMAVSLAAAAGVGYFGYCLWLLGY</sequence>
<reference evidence="2 3" key="1">
    <citation type="submission" date="2019-06" db="EMBL/GenBank/DDBJ databases">
        <title>The draft genome of Rhizobium smilacinae PTYR-5.</title>
        <authorList>
            <person name="Liu L."/>
            <person name="Li L."/>
            <person name="Zhang X."/>
        </authorList>
    </citation>
    <scope>NUCLEOTIDE SEQUENCE [LARGE SCALE GENOMIC DNA]</scope>
    <source>
        <strain evidence="2 3">PTYR-5</strain>
    </source>
</reference>
<evidence type="ECO:0000313" key="2">
    <source>
        <dbReference type="EMBL" id="TNM60319.1"/>
    </source>
</evidence>
<comment type="caution">
    <text evidence="2">The sequence shown here is derived from an EMBL/GenBank/DDBJ whole genome shotgun (WGS) entry which is preliminary data.</text>
</comment>
<gene>
    <name evidence="2" type="ORF">FHP24_26355</name>
</gene>
<keyword evidence="1" id="KW-0812">Transmembrane</keyword>
<accession>A0A5C4XAR0</accession>
<evidence type="ECO:0000256" key="1">
    <source>
        <dbReference type="SAM" id="Phobius"/>
    </source>
</evidence>
<evidence type="ECO:0000313" key="3">
    <source>
        <dbReference type="Proteomes" id="UP000311605"/>
    </source>
</evidence>
<dbReference type="RefSeq" id="WP_139679218.1">
    <property type="nucleotide sequence ID" value="NZ_VDMN01000009.1"/>
</dbReference>
<name>A0A5C4XAR0_9HYPH</name>
<proteinExistence type="predicted"/>
<keyword evidence="1" id="KW-1133">Transmembrane helix</keyword>
<keyword evidence="3" id="KW-1185">Reference proteome</keyword>
<feature type="transmembrane region" description="Helical" evidence="1">
    <location>
        <begin position="12"/>
        <end position="32"/>
    </location>
</feature>
<dbReference type="AlphaFoldDB" id="A0A5C4XAR0"/>
<organism evidence="2 3">
    <name type="scientific">Aliirhizobium smilacinae</name>
    <dbReference type="NCBI Taxonomy" id="1395944"/>
    <lineage>
        <taxon>Bacteria</taxon>
        <taxon>Pseudomonadati</taxon>
        <taxon>Pseudomonadota</taxon>
        <taxon>Alphaproteobacteria</taxon>
        <taxon>Hyphomicrobiales</taxon>
        <taxon>Rhizobiaceae</taxon>
        <taxon>Aliirhizobium</taxon>
    </lineage>
</organism>
<keyword evidence="1" id="KW-0472">Membrane</keyword>
<feature type="transmembrane region" description="Helical" evidence="1">
    <location>
        <begin position="67"/>
        <end position="92"/>
    </location>
</feature>
<protein>
    <submittedName>
        <fullName evidence="2">Uncharacterized protein</fullName>
    </submittedName>
</protein>
<dbReference type="OrthoDB" id="8396957at2"/>
<dbReference type="Proteomes" id="UP000311605">
    <property type="component" value="Unassembled WGS sequence"/>
</dbReference>